<dbReference type="AlphaFoldDB" id="A0A2J6PHR2"/>
<dbReference type="STRING" id="1745343.A0A2J6PHR2"/>
<gene>
    <name evidence="2" type="ORF">NA56DRAFT_755686</name>
</gene>
<protein>
    <submittedName>
        <fullName evidence="2">Uncharacterized protein</fullName>
    </submittedName>
</protein>
<dbReference type="CDD" id="cd16448">
    <property type="entry name" value="RING-H2"/>
    <property type="match status" value="1"/>
</dbReference>
<feature type="compositionally biased region" description="Pro residues" evidence="1">
    <location>
        <begin position="1"/>
        <end position="21"/>
    </location>
</feature>
<evidence type="ECO:0000313" key="3">
    <source>
        <dbReference type="Proteomes" id="UP000235672"/>
    </source>
</evidence>
<sequence>MSEQPNRPPQTPSLPRTPSPRRPGERYIGEYALPEVNFNLPNGSQVHTFPSYNPPPSVGIWELEDRVIRHMPNFRDDITPAFEDVHDFHEHIYDELGPENFMEEPVGSKDLLPPMKFHESQLLKESADLTRVILTLEEMASLPQSQATMETLQRFSSVYTSAMSLQQIHRFLHYDQVRLNGDVLPDGSNLDDLFVNPALSDIRQRDTLENEWQLHRHWIRFLHYPGIWTVPDPFSTEKNGRIQLDGLRWSRFISMITVGRMLQLKEALDTAPSDQPSYRKLDLNDRNWMDLEWIPKCSDEILKILEKVALLAYQPPPASAVSSVRSGLVRGLNRLNLDQMTRQETLDYNLKNDLGLLDRMVKLLDSLLSQPSKCVERLILDLLDKEDTFERQLAVEHVEDKLVNKQISLLDEENLAQSQNGDPTSNFFEEISNPSVDQIYKMIEETSLVNRTRRNFRLLRDWQKKRPWKQIYQLYDDTQPENQWLTKAMQEFQEHVYFPPNPRPLGEYPREPYNSRSSYHYISRSLFGFMPMLMSELATLPPCHSLHSPCKLCSKPYAGNQGFNSTVMKLHCTEEHHFHLKCIFDFWDQPGKYLHRCPTCGEAAQLNWERVGLDYKKSLRFAHNLSGWPVSQDTLAHLRDDSPAGQRARDLYDVPPLPTSRNRTVPNPHDLNDDVLLFWMQQNMSFICALENPISWTGRTFDAGERPRIVNPVLDRQVLNARENLRSTQSGNINPFPFDFRAKELGRRWMGLGFETGGRRRDPEMNVWGMEGRRTLRGVRYAPAAEAAWARSLRRRRDRMRRVRVREAGLGLGNLPGV</sequence>
<dbReference type="OrthoDB" id="1681166at2759"/>
<dbReference type="SUPFAM" id="SSF57850">
    <property type="entry name" value="RING/U-box"/>
    <property type="match status" value="1"/>
</dbReference>
<feature type="region of interest" description="Disordered" evidence="1">
    <location>
        <begin position="646"/>
        <end position="666"/>
    </location>
</feature>
<organism evidence="2 3">
    <name type="scientific">Hyaloscypha hepaticicola</name>
    <dbReference type="NCBI Taxonomy" id="2082293"/>
    <lineage>
        <taxon>Eukaryota</taxon>
        <taxon>Fungi</taxon>
        <taxon>Dikarya</taxon>
        <taxon>Ascomycota</taxon>
        <taxon>Pezizomycotina</taxon>
        <taxon>Leotiomycetes</taxon>
        <taxon>Helotiales</taxon>
        <taxon>Hyaloscyphaceae</taxon>
        <taxon>Hyaloscypha</taxon>
    </lineage>
</organism>
<name>A0A2J6PHR2_9HELO</name>
<evidence type="ECO:0000313" key="2">
    <source>
        <dbReference type="EMBL" id="PMD13560.1"/>
    </source>
</evidence>
<keyword evidence="3" id="KW-1185">Reference proteome</keyword>
<feature type="region of interest" description="Disordered" evidence="1">
    <location>
        <begin position="1"/>
        <end position="24"/>
    </location>
</feature>
<evidence type="ECO:0000256" key="1">
    <source>
        <dbReference type="SAM" id="MobiDB-lite"/>
    </source>
</evidence>
<proteinExistence type="predicted"/>
<dbReference type="Proteomes" id="UP000235672">
    <property type="component" value="Unassembled WGS sequence"/>
</dbReference>
<accession>A0A2J6PHR2</accession>
<reference evidence="2 3" key="1">
    <citation type="submission" date="2016-05" db="EMBL/GenBank/DDBJ databases">
        <title>A degradative enzymes factory behind the ericoid mycorrhizal symbiosis.</title>
        <authorList>
            <consortium name="DOE Joint Genome Institute"/>
            <person name="Martino E."/>
            <person name="Morin E."/>
            <person name="Grelet G."/>
            <person name="Kuo A."/>
            <person name="Kohler A."/>
            <person name="Daghino S."/>
            <person name="Barry K."/>
            <person name="Choi C."/>
            <person name="Cichocki N."/>
            <person name="Clum A."/>
            <person name="Copeland A."/>
            <person name="Hainaut M."/>
            <person name="Haridas S."/>
            <person name="Labutti K."/>
            <person name="Lindquist E."/>
            <person name="Lipzen A."/>
            <person name="Khouja H.-R."/>
            <person name="Murat C."/>
            <person name="Ohm R."/>
            <person name="Olson A."/>
            <person name="Spatafora J."/>
            <person name="Veneault-Fourrey C."/>
            <person name="Henrissat B."/>
            <person name="Grigoriev I."/>
            <person name="Martin F."/>
            <person name="Perotto S."/>
        </authorList>
    </citation>
    <scope>NUCLEOTIDE SEQUENCE [LARGE SCALE GENOMIC DNA]</scope>
    <source>
        <strain evidence="2 3">UAMH 7357</strain>
    </source>
</reference>
<dbReference type="EMBL" id="KZ613530">
    <property type="protein sequence ID" value="PMD13560.1"/>
    <property type="molecule type" value="Genomic_DNA"/>
</dbReference>